<evidence type="ECO:0000313" key="2">
    <source>
        <dbReference type="Proteomes" id="UP000095541"/>
    </source>
</evidence>
<proteinExistence type="predicted"/>
<dbReference type="Proteomes" id="UP000095541">
    <property type="component" value="Unassembled WGS sequence"/>
</dbReference>
<sequence length="160" mass="18540">MKKVNANCVLGVMNLFNSEEYYKYAVEVLWTLRSVAMKAVERNSQRGISWDTKHPKFWIADITNELIGRVLIFDYSYITTHGVPYWYGKNPRTNKSSFLTYDEASRIARIVNDEKLISELYRLRDSVSCYANDATNPSYNIYKVTNDIIEALTGQRLLCA</sequence>
<accession>A0A174USX4</accession>
<organism evidence="1 2">
    <name type="scientific">Bacteroides thetaiotaomicron</name>
    <dbReference type="NCBI Taxonomy" id="818"/>
    <lineage>
        <taxon>Bacteria</taxon>
        <taxon>Pseudomonadati</taxon>
        <taxon>Bacteroidota</taxon>
        <taxon>Bacteroidia</taxon>
        <taxon>Bacteroidales</taxon>
        <taxon>Bacteroidaceae</taxon>
        <taxon>Bacteroides</taxon>
    </lineage>
</organism>
<dbReference type="AlphaFoldDB" id="A0A174USX4"/>
<protein>
    <submittedName>
        <fullName evidence="1">Uncharacterized protein</fullName>
    </submittedName>
</protein>
<gene>
    <name evidence="1" type="ORF">ERS852557_03092</name>
</gene>
<dbReference type="RefSeq" id="WP_155521404.1">
    <property type="nucleotide sequence ID" value="NZ_CZBI01000004.1"/>
</dbReference>
<name>A0A174USX4_BACT4</name>
<evidence type="ECO:0000313" key="1">
    <source>
        <dbReference type="EMBL" id="CUQ23118.1"/>
    </source>
</evidence>
<dbReference type="EMBL" id="CZBI01000004">
    <property type="protein sequence ID" value="CUQ23118.1"/>
    <property type="molecule type" value="Genomic_DNA"/>
</dbReference>
<reference evidence="1 2" key="1">
    <citation type="submission" date="2015-09" db="EMBL/GenBank/DDBJ databases">
        <authorList>
            <consortium name="Pathogen Informatics"/>
        </authorList>
    </citation>
    <scope>NUCLEOTIDE SEQUENCE [LARGE SCALE GENOMIC DNA]</scope>
    <source>
        <strain evidence="1 2">2789STDY5834945</strain>
    </source>
</reference>